<keyword evidence="1" id="KW-0560">Oxidoreductase</keyword>
<accession>A0A366ILW0</accession>
<evidence type="ECO:0000259" key="2">
    <source>
        <dbReference type="Pfam" id="PF00296"/>
    </source>
</evidence>
<evidence type="ECO:0000256" key="1">
    <source>
        <dbReference type="ARBA" id="ARBA00023002"/>
    </source>
</evidence>
<name>A0A366ILW0_9MICO</name>
<dbReference type="InterPro" id="IPR050564">
    <property type="entry name" value="F420-G6PD/mer"/>
</dbReference>
<keyword evidence="4" id="KW-1185">Reference proteome</keyword>
<dbReference type="InterPro" id="IPR019945">
    <property type="entry name" value="F420_G6P_DH-rel"/>
</dbReference>
<dbReference type="EMBL" id="QNSB01000003">
    <property type="protein sequence ID" value="RBP72861.1"/>
    <property type="molecule type" value="Genomic_DNA"/>
</dbReference>
<dbReference type="NCBIfam" id="TIGR03557">
    <property type="entry name" value="F420_G6P_family"/>
    <property type="match status" value="1"/>
</dbReference>
<sequence>MTVFGYHASHEQIAPSILLAAVQRAEQIGFDAAMCSDHLAPWGLRQGESGFAWSWLGAALATTSFPIGVVTAPGQRYHPVIIAQAVATLAEMFPGRFWAAYGSGEAVNEHVTGDEWPDKESRMQRLEESVSAVARLLRGERVSLEGAVRIHDARIWSLPERTPPVIAAATSGPTARWAAGWAEGLITVGADQETTSQVLSAYRERDGVGEAMLQIHVSLGDTVEEALATAKDQWRQAAVPAGLMWDLQQPEDFDARAEPDDEVIRSAVAVASTPEELAESIAAAAIGFDHVYIHDVGEDQRRFLDQAPALLRRLREGT</sequence>
<dbReference type="PANTHER" id="PTHR43244">
    <property type="match status" value="1"/>
</dbReference>
<proteinExistence type="predicted"/>
<dbReference type="GO" id="GO:0016705">
    <property type="term" value="F:oxidoreductase activity, acting on paired donors, with incorporation or reduction of molecular oxygen"/>
    <property type="evidence" value="ECO:0007669"/>
    <property type="project" value="InterPro"/>
</dbReference>
<reference evidence="3 4" key="1">
    <citation type="submission" date="2018-06" db="EMBL/GenBank/DDBJ databases">
        <title>Freshwater and sediment microbial communities from various areas in North America, analyzing microbe dynamics in response to fracking.</title>
        <authorList>
            <person name="Lamendella R."/>
        </authorList>
    </citation>
    <scope>NUCLEOTIDE SEQUENCE [LARGE SCALE GENOMIC DNA]</scope>
    <source>
        <strain evidence="3 4">3b_TX</strain>
    </source>
</reference>
<dbReference type="InterPro" id="IPR036661">
    <property type="entry name" value="Luciferase-like_sf"/>
</dbReference>
<dbReference type="PANTHER" id="PTHR43244:SF1">
    <property type="entry name" value="5,10-METHYLENETETRAHYDROMETHANOPTERIN REDUCTASE"/>
    <property type="match status" value="1"/>
</dbReference>
<dbReference type="Gene3D" id="3.20.20.30">
    <property type="entry name" value="Luciferase-like domain"/>
    <property type="match status" value="1"/>
</dbReference>
<comment type="caution">
    <text evidence="3">The sequence shown here is derived from an EMBL/GenBank/DDBJ whole genome shotgun (WGS) entry which is preliminary data.</text>
</comment>
<feature type="domain" description="Luciferase-like" evidence="2">
    <location>
        <begin position="10"/>
        <end position="284"/>
    </location>
</feature>
<organism evidence="3 4">
    <name type="scientific">Brevibacterium celere</name>
    <dbReference type="NCBI Taxonomy" id="225845"/>
    <lineage>
        <taxon>Bacteria</taxon>
        <taxon>Bacillati</taxon>
        <taxon>Actinomycetota</taxon>
        <taxon>Actinomycetes</taxon>
        <taxon>Micrococcales</taxon>
        <taxon>Brevibacteriaceae</taxon>
        <taxon>Brevibacterium</taxon>
    </lineage>
</organism>
<protein>
    <submittedName>
        <fullName evidence="3">Putative non-F420 flavinoid oxidoreductase</fullName>
    </submittedName>
</protein>
<dbReference type="AlphaFoldDB" id="A0A366ILW0"/>
<dbReference type="SUPFAM" id="SSF51679">
    <property type="entry name" value="Bacterial luciferase-like"/>
    <property type="match status" value="1"/>
</dbReference>
<dbReference type="InterPro" id="IPR011251">
    <property type="entry name" value="Luciferase-like_dom"/>
</dbReference>
<gene>
    <name evidence="3" type="ORF">DFO65_103152</name>
</gene>
<dbReference type="RefSeq" id="WP_113903347.1">
    <property type="nucleotide sequence ID" value="NZ_QNSB01000003.1"/>
</dbReference>
<dbReference type="Pfam" id="PF00296">
    <property type="entry name" value="Bac_luciferase"/>
    <property type="match status" value="1"/>
</dbReference>
<evidence type="ECO:0000313" key="4">
    <source>
        <dbReference type="Proteomes" id="UP000253509"/>
    </source>
</evidence>
<dbReference type="Proteomes" id="UP000253509">
    <property type="component" value="Unassembled WGS sequence"/>
</dbReference>
<evidence type="ECO:0000313" key="3">
    <source>
        <dbReference type="EMBL" id="RBP72861.1"/>
    </source>
</evidence>